<keyword evidence="3" id="KW-1185">Reference proteome</keyword>
<proteinExistence type="predicted"/>
<feature type="signal peptide" evidence="1">
    <location>
        <begin position="1"/>
        <end position="27"/>
    </location>
</feature>
<accession>A0ABZ1AS18</accession>
<dbReference type="EMBL" id="CP141259">
    <property type="protein sequence ID" value="WRL48678.1"/>
    <property type="molecule type" value="Genomic_DNA"/>
</dbReference>
<gene>
    <name evidence="2" type="ORF">U5817_11690</name>
</gene>
<feature type="chain" id="PRO_5046370438" description="DUF4426 domain-containing protein" evidence="1">
    <location>
        <begin position="28"/>
        <end position="156"/>
    </location>
</feature>
<organism evidence="2 3">
    <name type="scientific">Aromatoleum evansii</name>
    <name type="common">Azoarcus evansii</name>
    <dbReference type="NCBI Taxonomy" id="59406"/>
    <lineage>
        <taxon>Bacteria</taxon>
        <taxon>Pseudomonadati</taxon>
        <taxon>Pseudomonadota</taxon>
        <taxon>Betaproteobacteria</taxon>
        <taxon>Rhodocyclales</taxon>
        <taxon>Rhodocyclaceae</taxon>
        <taxon>Aromatoleum</taxon>
    </lineage>
</organism>
<evidence type="ECO:0008006" key="4">
    <source>
        <dbReference type="Google" id="ProtNLM"/>
    </source>
</evidence>
<dbReference type="RefSeq" id="WP_040395782.1">
    <property type="nucleotide sequence ID" value="NZ_CP141259.1"/>
</dbReference>
<evidence type="ECO:0000313" key="2">
    <source>
        <dbReference type="EMBL" id="WRL48678.1"/>
    </source>
</evidence>
<evidence type="ECO:0000256" key="1">
    <source>
        <dbReference type="SAM" id="SignalP"/>
    </source>
</evidence>
<dbReference type="Proteomes" id="UP001626593">
    <property type="component" value="Chromosome"/>
</dbReference>
<reference evidence="2 3" key="1">
    <citation type="submission" date="2023-12" db="EMBL/GenBank/DDBJ databases">
        <title>A. evansii MAY27, complete genome.</title>
        <authorList>
            <person name="Wang Y."/>
        </authorList>
    </citation>
    <scope>NUCLEOTIDE SEQUENCE [LARGE SCALE GENOMIC DNA]</scope>
    <source>
        <strain evidence="2 3">MAY27</strain>
    </source>
</reference>
<sequence>MKKEYPLLIRCWMAALVMLVTSAFAHAVELGQHMTVQGIEVYYGLMPAQVAGKHPAPHEERAMHGGVPSKKDAYHLVVALIDTAGQRITEADVRASVAELGMAGTHKRLEPMHIDDALSFGAYFILSGDGPYRIAIEVRRPGIAQPIEALFEYRRR</sequence>
<keyword evidence="1" id="KW-0732">Signal</keyword>
<protein>
    <recommendedName>
        <fullName evidence="4">DUF4426 domain-containing protein</fullName>
    </recommendedName>
</protein>
<name>A0ABZ1AS18_AROEV</name>
<evidence type="ECO:0000313" key="3">
    <source>
        <dbReference type="Proteomes" id="UP001626593"/>
    </source>
</evidence>